<proteinExistence type="predicted"/>
<accession>A0ABD3G5A9</accession>
<evidence type="ECO:0000256" key="2">
    <source>
        <dbReference type="SAM" id="MobiDB-lite"/>
    </source>
</evidence>
<comment type="caution">
    <text evidence="3">The sequence shown here is derived from an EMBL/GenBank/DDBJ whole genome shotgun (WGS) entry which is preliminary data.</text>
</comment>
<feature type="region of interest" description="Disordered" evidence="2">
    <location>
        <begin position="495"/>
        <end position="525"/>
    </location>
</feature>
<evidence type="ECO:0000256" key="1">
    <source>
        <dbReference type="SAM" id="Coils"/>
    </source>
</evidence>
<evidence type="ECO:0000313" key="4">
    <source>
        <dbReference type="Proteomes" id="UP001632037"/>
    </source>
</evidence>
<keyword evidence="1" id="KW-0175">Coiled coil</keyword>
<name>A0ABD3G5A9_9STRA</name>
<gene>
    <name evidence="3" type="ORF">V7S43_001114</name>
</gene>
<dbReference type="EMBL" id="JBIMZQ010000002">
    <property type="protein sequence ID" value="KAL3673402.1"/>
    <property type="molecule type" value="Genomic_DNA"/>
</dbReference>
<evidence type="ECO:0008006" key="5">
    <source>
        <dbReference type="Google" id="ProtNLM"/>
    </source>
</evidence>
<feature type="compositionally biased region" description="Basic and acidic residues" evidence="2">
    <location>
        <begin position="351"/>
        <end position="363"/>
    </location>
</feature>
<reference evidence="3 4" key="1">
    <citation type="submission" date="2024-09" db="EMBL/GenBank/DDBJ databases">
        <title>Genome sequencing and assembly of Phytophthora oleae, isolate VK10A, causative agent of rot of olive drupes.</title>
        <authorList>
            <person name="Conti Taguali S."/>
            <person name="Riolo M."/>
            <person name="La Spada F."/>
            <person name="Cacciola S.O."/>
            <person name="Dionisio G."/>
        </authorList>
    </citation>
    <scope>NUCLEOTIDE SEQUENCE [LARGE SCALE GENOMIC DNA]</scope>
    <source>
        <strain evidence="3 4">VK10A</strain>
    </source>
</reference>
<organism evidence="3 4">
    <name type="scientific">Phytophthora oleae</name>
    <dbReference type="NCBI Taxonomy" id="2107226"/>
    <lineage>
        <taxon>Eukaryota</taxon>
        <taxon>Sar</taxon>
        <taxon>Stramenopiles</taxon>
        <taxon>Oomycota</taxon>
        <taxon>Peronosporomycetes</taxon>
        <taxon>Peronosporales</taxon>
        <taxon>Peronosporaceae</taxon>
        <taxon>Phytophthora</taxon>
    </lineage>
</organism>
<protein>
    <recommendedName>
        <fullName evidence="5">TRAF-type domain-containing protein</fullName>
    </recommendedName>
</protein>
<feature type="compositionally biased region" description="Basic and acidic residues" evidence="2">
    <location>
        <begin position="269"/>
        <end position="293"/>
    </location>
</feature>
<keyword evidence="4" id="KW-1185">Reference proteome</keyword>
<feature type="region of interest" description="Disordered" evidence="2">
    <location>
        <begin position="148"/>
        <end position="205"/>
    </location>
</feature>
<feature type="compositionally biased region" description="Basic residues" evidence="2">
    <location>
        <begin position="252"/>
        <end position="268"/>
    </location>
</feature>
<feature type="region of interest" description="Disordered" evidence="2">
    <location>
        <begin position="439"/>
        <end position="477"/>
    </location>
</feature>
<sequence length="745" mass="83292">MAARRGAMPHHHVPAPKETSPVVDRLRLALIHMARRTMLEAVDKVWVTFEDELTRLTLPSVEPSVDDFEQFSNCCGRLARFIDNNMETTPGFLAQMDRLILACHSGATGPALHSVMTKELRIRRGSNKKNGKKHIEVETDTASISIDESPAISPLGDTYKREDETSDSEVEMAGTAGTQSRQWTTRKRLSTRTASQHRTKRVKRSLMTQWGNDAELLLQEEIKCGDEDPTRKENAKKERKKRSTQSVVKQVKASKRTSRQLKNARRPRNGSEAEQKKSRGRRSERAAKRGNFRKAETEWKLRWNLRSASKELASEGYQTRSKSKQEKKPFELEKDSSMAKNNDLTPEACEEEPHEKEMAKDGAHGVSRADGSDQQSGSLLGVDFAAADVAAIKTGRFSVAALEREIDMALANSGVYLVDNDEDVENNSIENTQKLCTDPKAVTVDERDDVENTSPAENDGLGGPSAERSMREVSPGVDHAVQVSQDDNGGVCAVSENDSDRETLPLSGAGTDAGDAKDLDNSAESQQPEAILFESDMLEADFLESDEESPVPGLCDAGMRTAQQVSHFKGCLRKSIHLVDAMLCRPPPGKICSRGCDKIRARQCSEGIPCRDQLCRNWHDAEAHTERCKNDLCEFKNRIVLRETMNQIANLNEETKSLESQWEEYLMEYTVATVDGTNKQYTPVQLQQLHDDIEQLFRRISSSKKEIESLENKQRVLLAYLSAIGITPQHADAADNFPDFETHYQ</sequence>
<feature type="region of interest" description="Disordered" evidence="2">
    <location>
        <begin position="312"/>
        <end position="375"/>
    </location>
</feature>
<feature type="compositionally biased region" description="Basic residues" evidence="2">
    <location>
        <begin position="184"/>
        <end position="204"/>
    </location>
</feature>
<dbReference type="AlphaFoldDB" id="A0ABD3G5A9"/>
<feature type="compositionally biased region" description="Basic and acidic residues" evidence="2">
    <location>
        <begin position="225"/>
        <end position="236"/>
    </location>
</feature>
<feature type="compositionally biased region" description="Basic and acidic residues" evidence="2">
    <location>
        <begin position="323"/>
        <end position="337"/>
    </location>
</feature>
<feature type="coiled-coil region" evidence="1">
    <location>
        <begin position="641"/>
        <end position="713"/>
    </location>
</feature>
<feature type="region of interest" description="Disordered" evidence="2">
    <location>
        <begin position="225"/>
        <end position="293"/>
    </location>
</feature>
<evidence type="ECO:0000313" key="3">
    <source>
        <dbReference type="EMBL" id="KAL3673402.1"/>
    </source>
</evidence>
<dbReference type="Proteomes" id="UP001632037">
    <property type="component" value="Unassembled WGS sequence"/>
</dbReference>